<evidence type="ECO:0000313" key="2">
    <source>
        <dbReference type="Proteomes" id="UP000805193"/>
    </source>
</evidence>
<comment type="caution">
    <text evidence="1">The sequence shown here is derived from an EMBL/GenBank/DDBJ whole genome shotgun (WGS) entry which is preliminary data.</text>
</comment>
<accession>A0AC60QHD8</accession>
<gene>
    <name evidence="1" type="ORF">HPB47_019690</name>
</gene>
<sequence length="103" mass="11808">MVAKDMAQAIWGRWDLPEAPKDKQEQNVVVRKELSPFKVGLVVAAAHFPGSVMAYANRRQEHYHRLQHYIVYFRGTCWKNVLVIRSLLFVGCAKKRVHCGAVS</sequence>
<evidence type="ECO:0000313" key="1">
    <source>
        <dbReference type="EMBL" id="KAG0433653.1"/>
    </source>
</evidence>
<protein>
    <submittedName>
        <fullName evidence="1">Uncharacterized protein</fullName>
    </submittedName>
</protein>
<dbReference type="EMBL" id="JABSTQ010009039">
    <property type="protein sequence ID" value="KAG0433653.1"/>
    <property type="molecule type" value="Genomic_DNA"/>
</dbReference>
<keyword evidence="2" id="KW-1185">Reference proteome</keyword>
<proteinExistence type="predicted"/>
<organism evidence="1 2">
    <name type="scientific">Ixodes persulcatus</name>
    <name type="common">Taiga tick</name>
    <dbReference type="NCBI Taxonomy" id="34615"/>
    <lineage>
        <taxon>Eukaryota</taxon>
        <taxon>Metazoa</taxon>
        <taxon>Ecdysozoa</taxon>
        <taxon>Arthropoda</taxon>
        <taxon>Chelicerata</taxon>
        <taxon>Arachnida</taxon>
        <taxon>Acari</taxon>
        <taxon>Parasitiformes</taxon>
        <taxon>Ixodida</taxon>
        <taxon>Ixodoidea</taxon>
        <taxon>Ixodidae</taxon>
        <taxon>Ixodinae</taxon>
        <taxon>Ixodes</taxon>
    </lineage>
</organism>
<name>A0AC60QHD8_IXOPE</name>
<reference evidence="1 2" key="1">
    <citation type="journal article" date="2020" name="Cell">
        <title>Large-Scale Comparative Analyses of Tick Genomes Elucidate Their Genetic Diversity and Vector Capacities.</title>
        <authorList>
            <consortium name="Tick Genome and Microbiome Consortium (TIGMIC)"/>
            <person name="Jia N."/>
            <person name="Wang J."/>
            <person name="Shi W."/>
            <person name="Du L."/>
            <person name="Sun Y."/>
            <person name="Zhan W."/>
            <person name="Jiang J.F."/>
            <person name="Wang Q."/>
            <person name="Zhang B."/>
            <person name="Ji P."/>
            <person name="Bell-Sakyi L."/>
            <person name="Cui X.M."/>
            <person name="Yuan T.T."/>
            <person name="Jiang B.G."/>
            <person name="Yang W.F."/>
            <person name="Lam T.T."/>
            <person name="Chang Q.C."/>
            <person name="Ding S.J."/>
            <person name="Wang X.J."/>
            <person name="Zhu J.G."/>
            <person name="Ruan X.D."/>
            <person name="Zhao L."/>
            <person name="Wei J.T."/>
            <person name="Ye R.Z."/>
            <person name="Que T.C."/>
            <person name="Du C.H."/>
            <person name="Zhou Y.H."/>
            <person name="Cheng J.X."/>
            <person name="Dai P.F."/>
            <person name="Guo W.B."/>
            <person name="Han X.H."/>
            <person name="Huang E.J."/>
            <person name="Li L.F."/>
            <person name="Wei W."/>
            <person name="Gao Y.C."/>
            <person name="Liu J.Z."/>
            <person name="Shao H.Z."/>
            <person name="Wang X."/>
            <person name="Wang C.C."/>
            <person name="Yang T.C."/>
            <person name="Huo Q.B."/>
            <person name="Li W."/>
            <person name="Chen H.Y."/>
            <person name="Chen S.E."/>
            <person name="Zhou L.G."/>
            <person name="Ni X.B."/>
            <person name="Tian J.H."/>
            <person name="Sheng Y."/>
            <person name="Liu T."/>
            <person name="Pan Y.S."/>
            <person name="Xia L.Y."/>
            <person name="Li J."/>
            <person name="Zhao F."/>
            <person name="Cao W.C."/>
        </authorList>
    </citation>
    <scope>NUCLEOTIDE SEQUENCE [LARGE SCALE GENOMIC DNA]</scope>
    <source>
        <strain evidence="1">Iper-2018</strain>
    </source>
</reference>
<dbReference type="Proteomes" id="UP000805193">
    <property type="component" value="Unassembled WGS sequence"/>
</dbReference>